<protein>
    <submittedName>
        <fullName evidence="1">Uncharacterized protein</fullName>
    </submittedName>
</protein>
<organism evidence="1">
    <name type="scientific">Anguilla anguilla</name>
    <name type="common">European freshwater eel</name>
    <name type="synonym">Muraena anguilla</name>
    <dbReference type="NCBI Taxonomy" id="7936"/>
    <lineage>
        <taxon>Eukaryota</taxon>
        <taxon>Metazoa</taxon>
        <taxon>Chordata</taxon>
        <taxon>Craniata</taxon>
        <taxon>Vertebrata</taxon>
        <taxon>Euteleostomi</taxon>
        <taxon>Actinopterygii</taxon>
        <taxon>Neopterygii</taxon>
        <taxon>Teleostei</taxon>
        <taxon>Anguilliformes</taxon>
        <taxon>Anguillidae</taxon>
        <taxon>Anguilla</taxon>
    </lineage>
</organism>
<name>A0A0E9V576_ANGAN</name>
<dbReference type="EMBL" id="GBXM01035338">
    <property type="protein sequence ID" value="JAH73239.1"/>
    <property type="molecule type" value="Transcribed_RNA"/>
</dbReference>
<proteinExistence type="predicted"/>
<evidence type="ECO:0000313" key="1">
    <source>
        <dbReference type="EMBL" id="JAH73239.1"/>
    </source>
</evidence>
<reference evidence="1" key="1">
    <citation type="submission" date="2014-11" db="EMBL/GenBank/DDBJ databases">
        <authorList>
            <person name="Amaro Gonzalez C."/>
        </authorList>
    </citation>
    <scope>NUCLEOTIDE SEQUENCE</scope>
</reference>
<reference evidence="1" key="2">
    <citation type="journal article" date="2015" name="Fish Shellfish Immunol.">
        <title>Early steps in the European eel (Anguilla anguilla)-Vibrio vulnificus interaction in the gills: Role of the RtxA13 toxin.</title>
        <authorList>
            <person name="Callol A."/>
            <person name="Pajuelo D."/>
            <person name="Ebbesson L."/>
            <person name="Teles M."/>
            <person name="MacKenzie S."/>
            <person name="Amaro C."/>
        </authorList>
    </citation>
    <scope>NUCLEOTIDE SEQUENCE</scope>
</reference>
<accession>A0A0E9V576</accession>
<dbReference type="AlphaFoldDB" id="A0A0E9V576"/>
<sequence>MCSSFDSLSKNYFSDQPFVLEEKQKV</sequence>